<dbReference type="SUPFAM" id="SSF51101">
    <property type="entry name" value="Mannose-binding lectins"/>
    <property type="match status" value="1"/>
</dbReference>
<name>A0A2S4L1P6_9HYPO</name>
<dbReference type="InterPro" id="IPR056021">
    <property type="entry name" value="DUF7600"/>
</dbReference>
<reference evidence="2 3" key="1">
    <citation type="submission" date="2018-01" db="EMBL/GenBank/DDBJ databases">
        <title>Harnessing the power of phylogenomics to disentangle the directionality and signatures of interkingdom host jumping in the parasitic fungal genus Tolypocladium.</title>
        <authorList>
            <person name="Quandt C.A."/>
            <person name="Patterson W."/>
            <person name="Spatafora J.W."/>
        </authorList>
    </citation>
    <scope>NUCLEOTIDE SEQUENCE [LARGE SCALE GENOMIC DNA]</scope>
    <source>
        <strain evidence="2 3">NRBC 100945</strain>
    </source>
</reference>
<protein>
    <submittedName>
        <fullName evidence="2">F-box domain-containing protein</fullName>
    </submittedName>
</protein>
<keyword evidence="3" id="KW-1185">Reference proteome</keyword>
<evidence type="ECO:0000313" key="2">
    <source>
        <dbReference type="EMBL" id="POR36368.1"/>
    </source>
</evidence>
<evidence type="ECO:0000259" key="1">
    <source>
        <dbReference type="Pfam" id="PF24539"/>
    </source>
</evidence>
<dbReference type="STRING" id="94208.A0A2S4L1P6"/>
<sequence length="357" mass="39240">MPFIKRLFTFASPSYKRPAALPQGIRFQSQSGQEICLGYANSHCKTAVVLSPSSQRAPGLGALGFCLALDETGIKSVAVLMGDGTLSSWVGEHENIPKWCLVDDRGNRISSIKGEFDAFKLVSLSISTSPSTQIQSETPQRNIPFEISVSGVLTFLPNTYDLTERATTIRNPVLFGGPGGEDLSKLVEIAVWIFDVTSITGLEFVYSHSESRSLGRLGPYPHDMPRTFEPSDDLRATLSIDGPGGERVESVEVQEFQSHICGLKIRTNRGREGLFPPPPDHNEKFEWTPVTTSGNVVVGFYSIHSIAISLGCRSTIYGLNGDNQLVMRLRRKDTKVEQFTPTSFATWEQPQHAGEDE</sequence>
<dbReference type="OrthoDB" id="5273847at2759"/>
<feature type="domain" description="DUF7600" evidence="1">
    <location>
        <begin position="24"/>
        <end position="132"/>
    </location>
</feature>
<organism evidence="2 3">
    <name type="scientific">Tolypocladium paradoxum</name>
    <dbReference type="NCBI Taxonomy" id="94208"/>
    <lineage>
        <taxon>Eukaryota</taxon>
        <taxon>Fungi</taxon>
        <taxon>Dikarya</taxon>
        <taxon>Ascomycota</taxon>
        <taxon>Pezizomycotina</taxon>
        <taxon>Sordariomycetes</taxon>
        <taxon>Hypocreomycetidae</taxon>
        <taxon>Hypocreales</taxon>
        <taxon>Ophiocordycipitaceae</taxon>
        <taxon>Tolypocladium</taxon>
    </lineage>
</organism>
<dbReference type="AlphaFoldDB" id="A0A2S4L1P6"/>
<dbReference type="Pfam" id="PF24539">
    <property type="entry name" value="DUF7600"/>
    <property type="match status" value="1"/>
</dbReference>
<comment type="caution">
    <text evidence="2">The sequence shown here is derived from an EMBL/GenBank/DDBJ whole genome shotgun (WGS) entry which is preliminary data.</text>
</comment>
<accession>A0A2S4L1P6</accession>
<proteinExistence type="predicted"/>
<dbReference type="Gene3D" id="2.100.10.30">
    <property type="entry name" value="Jacalin-like lectin domain"/>
    <property type="match status" value="1"/>
</dbReference>
<gene>
    <name evidence="2" type="ORF">TPAR_03414</name>
</gene>
<evidence type="ECO:0000313" key="3">
    <source>
        <dbReference type="Proteomes" id="UP000237481"/>
    </source>
</evidence>
<dbReference type="Proteomes" id="UP000237481">
    <property type="component" value="Unassembled WGS sequence"/>
</dbReference>
<dbReference type="EMBL" id="PKSG01000328">
    <property type="protein sequence ID" value="POR36368.1"/>
    <property type="molecule type" value="Genomic_DNA"/>
</dbReference>
<dbReference type="InterPro" id="IPR036404">
    <property type="entry name" value="Jacalin-like_lectin_dom_sf"/>
</dbReference>